<keyword evidence="1" id="KW-0560">Oxidoreductase</keyword>
<evidence type="ECO:0000259" key="3">
    <source>
        <dbReference type="Pfam" id="PF22725"/>
    </source>
</evidence>
<evidence type="ECO:0000259" key="2">
    <source>
        <dbReference type="Pfam" id="PF01408"/>
    </source>
</evidence>
<dbReference type="SUPFAM" id="SSF55347">
    <property type="entry name" value="Glyceraldehyde-3-phosphate dehydrogenase-like, C-terminal domain"/>
    <property type="match status" value="1"/>
</dbReference>
<dbReference type="Pfam" id="PF22725">
    <property type="entry name" value="GFO_IDH_MocA_C3"/>
    <property type="match status" value="1"/>
</dbReference>
<dbReference type="GO" id="GO:0016491">
    <property type="term" value="F:oxidoreductase activity"/>
    <property type="evidence" value="ECO:0007669"/>
    <property type="project" value="UniProtKB-KW"/>
</dbReference>
<dbReference type="Gene3D" id="3.30.360.10">
    <property type="entry name" value="Dihydrodipicolinate Reductase, domain 2"/>
    <property type="match status" value="1"/>
</dbReference>
<dbReference type="Pfam" id="PF01408">
    <property type="entry name" value="GFO_IDH_MocA"/>
    <property type="match status" value="1"/>
</dbReference>
<protein>
    <submittedName>
        <fullName evidence="4">Oxidoreductase</fullName>
    </submittedName>
</protein>
<dbReference type="InterPro" id="IPR055170">
    <property type="entry name" value="GFO_IDH_MocA-like_dom"/>
</dbReference>
<feature type="domain" description="GFO/IDH/MocA-like oxidoreductase" evidence="3">
    <location>
        <begin position="132"/>
        <end position="256"/>
    </location>
</feature>
<dbReference type="InterPro" id="IPR000683">
    <property type="entry name" value="Gfo/Idh/MocA-like_OxRdtase_N"/>
</dbReference>
<dbReference type="AlphaFoldDB" id="A0A9W5S215"/>
<gene>
    <name evidence="4" type="ORF">BG53_00475</name>
</gene>
<dbReference type="Gene3D" id="3.40.50.720">
    <property type="entry name" value="NAD(P)-binding Rossmann-like Domain"/>
    <property type="match status" value="1"/>
</dbReference>
<proteinExistence type="predicted"/>
<sequence length="333" mass="36476">MDTIRWGIVGCGDVTEVKSGPAFRKAAGSALTAVMRRNGALAEDYAVRHGVGKWYDDAERLMYDPEVDAVYIATPPAFHKEYTLLAARAGKPVYVEKPMACTYAECLDMIEACERAGVPLFVAYYRRELPLFKAVKALLDDGAIGEARYVRTLLTQPRSIGLTKDGELPWRVQPQLAGGGLFADLASHTFDILDFLLGPIASAEGIAVNQAGLYPAEDTVAGSYRFESGVVGSGMWCFDAFESTDANELVGTEGKLVFPTFGNDLVIHKRGETPTRLEFERPQHVQQPFIQTMVDELRGGTPAVSTGRSAARTNRVMDALLKSYYEERTPGFE</sequence>
<comment type="caution">
    <text evidence="4">The sequence shown here is derived from an EMBL/GenBank/DDBJ whole genome shotgun (WGS) entry which is preliminary data.</text>
</comment>
<dbReference type="EMBL" id="JFHU01000105">
    <property type="protein sequence ID" value="EXX89158.1"/>
    <property type="molecule type" value="Genomic_DNA"/>
</dbReference>
<feature type="domain" description="Gfo/Idh/MocA-like oxidoreductase N-terminal" evidence="2">
    <location>
        <begin position="4"/>
        <end position="124"/>
    </location>
</feature>
<dbReference type="InterPro" id="IPR036291">
    <property type="entry name" value="NAD(P)-bd_dom_sf"/>
</dbReference>
<dbReference type="InterPro" id="IPR050463">
    <property type="entry name" value="Gfo/Idh/MocA_oxidrdct_glycsds"/>
</dbReference>
<evidence type="ECO:0000313" key="4">
    <source>
        <dbReference type="EMBL" id="EXX89158.1"/>
    </source>
</evidence>
<dbReference type="SUPFAM" id="SSF51735">
    <property type="entry name" value="NAD(P)-binding Rossmann-fold domains"/>
    <property type="match status" value="1"/>
</dbReference>
<evidence type="ECO:0000313" key="5">
    <source>
        <dbReference type="Proteomes" id="UP000053750"/>
    </source>
</evidence>
<dbReference type="GO" id="GO:0000166">
    <property type="term" value="F:nucleotide binding"/>
    <property type="evidence" value="ECO:0007669"/>
    <property type="project" value="InterPro"/>
</dbReference>
<dbReference type="RefSeq" id="WP_223298898.1">
    <property type="nucleotide sequence ID" value="NZ_KK082131.1"/>
</dbReference>
<dbReference type="PANTHER" id="PTHR43818">
    <property type="entry name" value="BCDNA.GH03377"/>
    <property type="match status" value="1"/>
</dbReference>
<dbReference type="Proteomes" id="UP000053750">
    <property type="component" value="Unassembled WGS sequence"/>
</dbReference>
<name>A0A9W5S215_9BACL</name>
<keyword evidence="5" id="KW-1185">Reference proteome</keyword>
<dbReference type="PANTHER" id="PTHR43818:SF11">
    <property type="entry name" value="BCDNA.GH03377"/>
    <property type="match status" value="1"/>
</dbReference>
<evidence type="ECO:0000256" key="1">
    <source>
        <dbReference type="ARBA" id="ARBA00023002"/>
    </source>
</evidence>
<reference evidence="4 5" key="1">
    <citation type="submission" date="2014-02" db="EMBL/GenBank/DDBJ databases">
        <title>Genome sequence of Paenibacillus darwinianus reveals adaptive mechanisms for survival in Antarctic soils.</title>
        <authorList>
            <person name="Dsouza M."/>
            <person name="Taylor M.W."/>
            <person name="Turner S.J."/>
            <person name="Aislabie J."/>
        </authorList>
    </citation>
    <scope>NUCLEOTIDE SEQUENCE [LARGE SCALE GENOMIC DNA]</scope>
    <source>
        <strain evidence="4 5">CE1</strain>
    </source>
</reference>
<organism evidence="4 5">
    <name type="scientific">Paenibacillus darwinianus</name>
    <dbReference type="NCBI Taxonomy" id="1380763"/>
    <lineage>
        <taxon>Bacteria</taxon>
        <taxon>Bacillati</taxon>
        <taxon>Bacillota</taxon>
        <taxon>Bacilli</taxon>
        <taxon>Bacillales</taxon>
        <taxon>Paenibacillaceae</taxon>
        <taxon>Paenibacillus</taxon>
    </lineage>
</organism>
<accession>A0A9W5S215</accession>